<dbReference type="Pfam" id="PF13289">
    <property type="entry name" value="SIR2_2"/>
    <property type="match status" value="1"/>
</dbReference>
<evidence type="ECO:0000313" key="2">
    <source>
        <dbReference type="Proteomes" id="UP000094056"/>
    </source>
</evidence>
<dbReference type="Gene3D" id="3.40.50.1220">
    <property type="entry name" value="TPP-binding domain"/>
    <property type="match status" value="1"/>
</dbReference>
<dbReference type="InterPro" id="IPR029035">
    <property type="entry name" value="DHS-like_NAD/FAD-binding_dom"/>
</dbReference>
<evidence type="ECO:0000313" key="1">
    <source>
        <dbReference type="EMBL" id="ODS33470.1"/>
    </source>
</evidence>
<comment type="caution">
    <text evidence="1">The sequence shown here is derived from an EMBL/GenBank/DDBJ whole genome shotgun (WGS) entry which is preliminary data.</text>
</comment>
<dbReference type="PATRIC" id="fig|1872076.5.peg.1593"/>
<gene>
    <name evidence="1" type="ORF">SCARUB_01378</name>
</gene>
<accession>A0A1E3XCY9</accession>
<organism evidence="1 2">
    <name type="scientific">Candidatus Scalindua rubra</name>
    <dbReference type="NCBI Taxonomy" id="1872076"/>
    <lineage>
        <taxon>Bacteria</taxon>
        <taxon>Pseudomonadati</taxon>
        <taxon>Planctomycetota</taxon>
        <taxon>Candidatus Brocadiia</taxon>
        <taxon>Candidatus Brocadiales</taxon>
        <taxon>Candidatus Scalinduaceae</taxon>
        <taxon>Candidatus Scalindua</taxon>
    </lineage>
</organism>
<dbReference type="Proteomes" id="UP000094056">
    <property type="component" value="Unassembled WGS sequence"/>
</dbReference>
<dbReference type="EMBL" id="MAYW01000027">
    <property type="protein sequence ID" value="ODS33470.1"/>
    <property type="molecule type" value="Genomic_DNA"/>
</dbReference>
<proteinExistence type="predicted"/>
<dbReference type="SUPFAM" id="SSF52467">
    <property type="entry name" value="DHS-like NAD/FAD-binding domain"/>
    <property type="match status" value="1"/>
</dbReference>
<name>A0A1E3XCY9_9BACT</name>
<sequence>MKEDQFLRDFKSRSNPDLIFLLGAGSSKSSGIPTAWELTWYFKRDIYCSKNSVSPEALKDITLPKIQRVLQDWIKTNFPVVELNEYAFFFEKAYPSSHARKRVINNYVSNSSPSIGYLSLGALIRNKKIRNLVTTNFDNIIEKIYPDVFVVSDESSHRTGDLEIAGDKIQLIKLHGDFRYDKLKNTTDEIKKINEQIQKRLKDFFKEFGIIVVGYSGRDDSIMSFFEQLVEEEDIFSKGFYWCIRKESKPSIRVQSLISKLKSKNLDADFVEIESFDDFLVHLYKQTGIKDEVIEKIIKERYEQKMPFCFERGNSGKPPAIMTNSAYIEEYPTIAHKFETNINTWDELGQVIGSNDIVASLSNGPSIIAIGNRSLIEKVFSSHIKDTIEILNILEVHLNKLNWQHGFVYKLFYDMLNKYFESALELKRYGKRTFWNSKTFKNYDSKWTRQRCIYYQAFSYGLEFRERELFLILNPTILPMQTDGSPLPEEVKKVFKNEIISSKYNSEIREMLRDWINILKNGKNKIEVSYPVKADPPSARFIIDGGYSFSSLR</sequence>
<reference evidence="1 2" key="1">
    <citation type="submission" date="2016-07" db="EMBL/GenBank/DDBJ databases">
        <title>Draft genome of Scalindua rubra, obtained from a brine-seawater interface in the Red Sea, sheds light on salt adaptation in anammox bacteria.</title>
        <authorList>
            <person name="Speth D.R."/>
            <person name="Lagkouvardos I."/>
            <person name="Wang Y."/>
            <person name="Qian P.-Y."/>
            <person name="Dutilh B.E."/>
            <person name="Jetten M.S."/>
        </authorList>
    </citation>
    <scope>NUCLEOTIDE SEQUENCE [LARGE SCALE GENOMIC DNA]</scope>
    <source>
        <strain evidence="1">BSI-1</strain>
    </source>
</reference>
<protein>
    <submittedName>
        <fullName evidence="1">Uncharacterized protein</fullName>
    </submittedName>
</protein>
<dbReference type="AlphaFoldDB" id="A0A1E3XCY9"/>